<dbReference type="GO" id="GO:0044550">
    <property type="term" value="P:secondary metabolite biosynthetic process"/>
    <property type="evidence" value="ECO:0007669"/>
    <property type="project" value="UniProtKB-ARBA"/>
</dbReference>
<dbReference type="AlphaFoldDB" id="A0A4S3JSY4"/>
<dbReference type="PANTHER" id="PTHR24321:SF12">
    <property type="entry name" value="SHORT-CHAIN DEHYDROGENASE_REDUCTASE FAMILY, PUTATIVE (AFU_ORTHOLOGUE AFUA_5G14340)-RELATED"/>
    <property type="match status" value="1"/>
</dbReference>
<keyword evidence="5" id="KW-1185">Reference proteome</keyword>
<evidence type="ECO:0000313" key="5">
    <source>
        <dbReference type="Proteomes" id="UP000308092"/>
    </source>
</evidence>
<dbReference type="InterPro" id="IPR020904">
    <property type="entry name" value="Sc_DH/Rdtase_CS"/>
</dbReference>
<proteinExistence type="inferred from homology"/>
<evidence type="ECO:0000256" key="1">
    <source>
        <dbReference type="ARBA" id="ARBA00006484"/>
    </source>
</evidence>
<evidence type="ECO:0000256" key="3">
    <source>
        <dbReference type="ARBA" id="ARBA00023002"/>
    </source>
</evidence>
<keyword evidence="2" id="KW-0521">NADP</keyword>
<dbReference type="STRING" id="1220188.A0A4S3JSY4"/>
<protein>
    <submittedName>
        <fullName evidence="4">Uncharacterized protein</fullName>
    </submittedName>
</protein>
<dbReference type="Proteomes" id="UP000308092">
    <property type="component" value="Unassembled WGS sequence"/>
</dbReference>
<dbReference type="InterPro" id="IPR036291">
    <property type="entry name" value="NAD(P)-bd_dom_sf"/>
</dbReference>
<dbReference type="VEuPathDB" id="FungiDB:EYZ11_001644"/>
<evidence type="ECO:0000313" key="4">
    <source>
        <dbReference type="EMBL" id="THC98866.1"/>
    </source>
</evidence>
<comment type="caution">
    <text evidence="4">The sequence shown here is derived from an EMBL/GenBank/DDBJ whole genome shotgun (WGS) entry which is preliminary data.</text>
</comment>
<accession>A0A4S3JSY4</accession>
<gene>
    <name evidence="4" type="ORF">EYZ11_001644</name>
</gene>
<dbReference type="EMBL" id="SOSA01000032">
    <property type="protein sequence ID" value="THC98866.1"/>
    <property type="molecule type" value="Genomic_DNA"/>
</dbReference>
<sequence length="278" mass="29386">MDIHGNALVIGAGSGIGRDVSIAYSLEGARALVLADINQAAADETARQCRQAISSRTNGVPAIHIHVLKVDVSDEKSVESMVQDAVAMVGRIDYCVDSAGLGVQSPLEIAEASGEEMDRSWSVNVKGTFFCLKAVSAAMKRQDVLTVPSRAGTREIGRGVIIALGSCNSYVATPRIVQYTTAKHALLGMVKNAALDNAPYKIRVNAVCPSWADTPMTDEAIEGDPSLKDIIRRVVPLGRIAQAEEVSDAIMFLSSPRSSYMTGSGLLVDGGATLQLQI</sequence>
<dbReference type="FunFam" id="3.40.50.720:FF:000084">
    <property type="entry name" value="Short-chain dehydrogenase reductase"/>
    <property type="match status" value="1"/>
</dbReference>
<name>A0A4S3JSY4_9EURO</name>
<dbReference type="SUPFAM" id="SSF51735">
    <property type="entry name" value="NAD(P)-binding Rossmann-fold domains"/>
    <property type="match status" value="1"/>
</dbReference>
<dbReference type="PANTHER" id="PTHR24321">
    <property type="entry name" value="DEHYDROGENASES, SHORT CHAIN"/>
    <property type="match status" value="1"/>
</dbReference>
<dbReference type="Pfam" id="PF13561">
    <property type="entry name" value="adh_short_C2"/>
    <property type="match status" value="1"/>
</dbReference>
<comment type="similarity">
    <text evidence="1">Belongs to the short-chain dehydrogenases/reductases (SDR) family.</text>
</comment>
<dbReference type="CDD" id="cd05233">
    <property type="entry name" value="SDR_c"/>
    <property type="match status" value="1"/>
</dbReference>
<dbReference type="PROSITE" id="PS00061">
    <property type="entry name" value="ADH_SHORT"/>
    <property type="match status" value="1"/>
</dbReference>
<dbReference type="PRINTS" id="PR00081">
    <property type="entry name" value="GDHRDH"/>
</dbReference>
<dbReference type="Gene3D" id="3.40.50.720">
    <property type="entry name" value="NAD(P)-binding Rossmann-like Domain"/>
    <property type="match status" value="1"/>
</dbReference>
<dbReference type="GO" id="GO:0016491">
    <property type="term" value="F:oxidoreductase activity"/>
    <property type="evidence" value="ECO:0007669"/>
    <property type="project" value="UniProtKB-KW"/>
</dbReference>
<evidence type="ECO:0000256" key="2">
    <source>
        <dbReference type="ARBA" id="ARBA00022857"/>
    </source>
</evidence>
<keyword evidence="3" id="KW-0560">Oxidoreductase</keyword>
<organism evidence="4 5">
    <name type="scientific">Aspergillus tanneri</name>
    <dbReference type="NCBI Taxonomy" id="1220188"/>
    <lineage>
        <taxon>Eukaryota</taxon>
        <taxon>Fungi</taxon>
        <taxon>Dikarya</taxon>
        <taxon>Ascomycota</taxon>
        <taxon>Pezizomycotina</taxon>
        <taxon>Eurotiomycetes</taxon>
        <taxon>Eurotiomycetidae</taxon>
        <taxon>Eurotiales</taxon>
        <taxon>Aspergillaceae</taxon>
        <taxon>Aspergillus</taxon>
        <taxon>Aspergillus subgen. Circumdati</taxon>
    </lineage>
</organism>
<reference evidence="4 5" key="1">
    <citation type="submission" date="2019-03" db="EMBL/GenBank/DDBJ databases">
        <title>The genome sequence of a newly discovered highly antifungal drug resistant Aspergillus species, Aspergillus tanneri NIH 1004.</title>
        <authorList>
            <person name="Mounaud S."/>
            <person name="Singh I."/>
            <person name="Joardar V."/>
            <person name="Pakala S."/>
            <person name="Pakala S."/>
            <person name="Venepally P."/>
            <person name="Hoover J."/>
            <person name="Nierman W."/>
            <person name="Chung J."/>
            <person name="Losada L."/>
        </authorList>
    </citation>
    <scope>NUCLEOTIDE SEQUENCE [LARGE SCALE GENOMIC DNA]</scope>
    <source>
        <strain evidence="4 5">NIH1004</strain>
    </source>
</reference>
<dbReference type="InterPro" id="IPR002347">
    <property type="entry name" value="SDR_fam"/>
</dbReference>